<comment type="caution">
    <text evidence="1">The sequence shown here is derived from an EMBL/GenBank/DDBJ whole genome shotgun (WGS) entry which is preliminary data.</text>
</comment>
<protein>
    <submittedName>
        <fullName evidence="1">Uncharacterized protein</fullName>
    </submittedName>
</protein>
<gene>
    <name evidence="1" type="ORF">JCM19314_1996</name>
</gene>
<accession>A0A090QDS5</accession>
<reference evidence="1 2" key="1">
    <citation type="journal article" date="2014" name="Genome Announc.">
        <title>Draft Genome Sequences of Marine Flavobacterium Nonlabens Strains NR17, NR24, NR27, NR32, NR33, and Ara13.</title>
        <authorList>
            <person name="Nakanishi M."/>
            <person name="Meirelles P."/>
            <person name="Suzuki R."/>
            <person name="Takatani N."/>
            <person name="Mino S."/>
            <person name="Suda W."/>
            <person name="Oshima K."/>
            <person name="Hattori M."/>
            <person name="Ohkuma M."/>
            <person name="Hosokawa M."/>
            <person name="Miyashita K."/>
            <person name="Thompson F.L."/>
            <person name="Niwa A."/>
            <person name="Sawabe T."/>
            <person name="Sawabe T."/>
        </authorList>
    </citation>
    <scope>NUCLEOTIDE SEQUENCE [LARGE SCALE GENOMIC DNA]</scope>
    <source>
        <strain evidence="2">JCM19314</strain>
    </source>
</reference>
<dbReference type="InterPro" id="IPR032274">
    <property type="entry name" value="DUF4835"/>
</dbReference>
<proteinExistence type="predicted"/>
<organism evidence="1 2">
    <name type="scientific">Nonlabens ulvanivorans</name>
    <name type="common">Persicivirga ulvanivorans</name>
    <dbReference type="NCBI Taxonomy" id="906888"/>
    <lineage>
        <taxon>Bacteria</taxon>
        <taxon>Pseudomonadati</taxon>
        <taxon>Bacteroidota</taxon>
        <taxon>Flavobacteriia</taxon>
        <taxon>Flavobacteriales</taxon>
        <taxon>Flavobacteriaceae</taxon>
        <taxon>Nonlabens</taxon>
    </lineage>
</organism>
<evidence type="ECO:0000313" key="1">
    <source>
        <dbReference type="EMBL" id="GAL00388.1"/>
    </source>
</evidence>
<dbReference type="EMBL" id="BBMM01000005">
    <property type="protein sequence ID" value="GAL00388.1"/>
    <property type="molecule type" value="Genomic_DNA"/>
</dbReference>
<name>A0A090QDS5_NONUL</name>
<dbReference type="Pfam" id="PF16119">
    <property type="entry name" value="DUF4835"/>
    <property type="match status" value="1"/>
</dbReference>
<sequence>MMGDTFALNGGQQYHIEAQRIVSLAQQSNSVGWKATDAGNSFSIKR</sequence>
<evidence type="ECO:0000313" key="2">
    <source>
        <dbReference type="Proteomes" id="UP000029226"/>
    </source>
</evidence>
<dbReference type="Proteomes" id="UP000029226">
    <property type="component" value="Unassembled WGS sequence"/>
</dbReference>
<dbReference type="AlphaFoldDB" id="A0A090QDS5"/>